<feature type="region of interest" description="Disordered" evidence="1">
    <location>
        <begin position="153"/>
        <end position="191"/>
    </location>
</feature>
<proteinExistence type="predicted"/>
<keyword evidence="2" id="KW-0812">Transmembrane</keyword>
<dbReference type="Proteomes" id="UP000604046">
    <property type="component" value="Unassembled WGS sequence"/>
</dbReference>
<keyword evidence="2" id="KW-0472">Membrane</keyword>
<feature type="transmembrane region" description="Helical" evidence="2">
    <location>
        <begin position="47"/>
        <end position="67"/>
    </location>
</feature>
<feature type="compositionally biased region" description="Polar residues" evidence="1">
    <location>
        <begin position="153"/>
        <end position="167"/>
    </location>
</feature>
<comment type="caution">
    <text evidence="3">The sequence shown here is derived from an EMBL/GenBank/DDBJ whole genome shotgun (WGS) entry which is preliminary data.</text>
</comment>
<evidence type="ECO:0000313" key="4">
    <source>
        <dbReference type="Proteomes" id="UP000604046"/>
    </source>
</evidence>
<keyword evidence="2" id="KW-1133">Transmembrane helix</keyword>
<sequence>MLRCGHMRSCSLSALLRWPPAAYRCLLQLMLMMLASGFPAPKSHMPFGFFAAVMILATGCFLLPSCLANELDMLASAEKKPDLLDVHIGTNIEDEELQPVLGGNLRGMRTRIQMTRSMPHVGALARSFMASLTCHHHCQRWLYRSLPDRISYRTSSRTRQDNRSSLNKRPPTSHAPRLAGGSPPPSPRPCP</sequence>
<evidence type="ECO:0000313" key="3">
    <source>
        <dbReference type="EMBL" id="CAE7284202.1"/>
    </source>
</evidence>
<feature type="compositionally biased region" description="Pro residues" evidence="1">
    <location>
        <begin position="182"/>
        <end position="191"/>
    </location>
</feature>
<dbReference type="AlphaFoldDB" id="A0A812N8B1"/>
<organism evidence="3 4">
    <name type="scientific">Symbiodinium natans</name>
    <dbReference type="NCBI Taxonomy" id="878477"/>
    <lineage>
        <taxon>Eukaryota</taxon>
        <taxon>Sar</taxon>
        <taxon>Alveolata</taxon>
        <taxon>Dinophyceae</taxon>
        <taxon>Suessiales</taxon>
        <taxon>Symbiodiniaceae</taxon>
        <taxon>Symbiodinium</taxon>
    </lineage>
</organism>
<accession>A0A812N8B1</accession>
<protein>
    <submittedName>
        <fullName evidence="3">Uncharacterized protein</fullName>
    </submittedName>
</protein>
<keyword evidence="4" id="KW-1185">Reference proteome</keyword>
<reference evidence="3" key="1">
    <citation type="submission" date="2021-02" db="EMBL/GenBank/DDBJ databases">
        <authorList>
            <person name="Dougan E. K."/>
            <person name="Rhodes N."/>
            <person name="Thang M."/>
            <person name="Chan C."/>
        </authorList>
    </citation>
    <scope>NUCLEOTIDE SEQUENCE</scope>
</reference>
<dbReference type="EMBL" id="CAJNDS010001846">
    <property type="protein sequence ID" value="CAE7284202.1"/>
    <property type="molecule type" value="Genomic_DNA"/>
</dbReference>
<name>A0A812N8B1_9DINO</name>
<evidence type="ECO:0000256" key="2">
    <source>
        <dbReference type="SAM" id="Phobius"/>
    </source>
</evidence>
<gene>
    <name evidence="3" type="ORF">SNAT2548_LOCUS15051</name>
</gene>
<feature type="transmembrane region" description="Helical" evidence="2">
    <location>
        <begin position="21"/>
        <end position="41"/>
    </location>
</feature>
<evidence type="ECO:0000256" key="1">
    <source>
        <dbReference type="SAM" id="MobiDB-lite"/>
    </source>
</evidence>